<keyword evidence="4" id="KW-0949">S-adenosyl-L-methionine</keyword>
<proteinExistence type="predicted"/>
<dbReference type="PANTHER" id="PTHR18895">
    <property type="entry name" value="HEMK METHYLTRANSFERASE"/>
    <property type="match status" value="1"/>
</dbReference>
<dbReference type="InterPro" id="IPR050320">
    <property type="entry name" value="N5-glutamine_MTase"/>
</dbReference>
<dbReference type="SUPFAM" id="SSF53335">
    <property type="entry name" value="S-adenosyl-L-methionine-dependent methyltransferases"/>
    <property type="match status" value="1"/>
</dbReference>
<comment type="catalytic activity">
    <reaction evidence="5">
        <text>L-glutaminyl-[peptide chain release factor] + S-adenosyl-L-methionine = N(5)-methyl-L-glutaminyl-[peptide chain release factor] + S-adenosyl-L-homocysteine + H(+)</text>
        <dbReference type="Rhea" id="RHEA:42896"/>
        <dbReference type="Rhea" id="RHEA-COMP:10271"/>
        <dbReference type="Rhea" id="RHEA-COMP:10272"/>
        <dbReference type="ChEBI" id="CHEBI:15378"/>
        <dbReference type="ChEBI" id="CHEBI:30011"/>
        <dbReference type="ChEBI" id="CHEBI:57856"/>
        <dbReference type="ChEBI" id="CHEBI:59789"/>
        <dbReference type="ChEBI" id="CHEBI:61891"/>
        <dbReference type="EC" id="2.1.1.297"/>
    </reaction>
</comment>
<evidence type="ECO:0000256" key="5">
    <source>
        <dbReference type="ARBA" id="ARBA00048391"/>
    </source>
</evidence>
<evidence type="ECO:0000256" key="4">
    <source>
        <dbReference type="ARBA" id="ARBA00022691"/>
    </source>
</evidence>
<dbReference type="InterPro" id="IPR029063">
    <property type="entry name" value="SAM-dependent_MTases_sf"/>
</dbReference>
<keyword evidence="3" id="KW-0808">Transferase</keyword>
<dbReference type="NCBIfam" id="TIGR00536">
    <property type="entry name" value="hemK_fam"/>
    <property type="match status" value="1"/>
</dbReference>
<evidence type="ECO:0000313" key="8">
    <source>
        <dbReference type="Proteomes" id="UP000077519"/>
    </source>
</evidence>
<dbReference type="InterPro" id="IPR022446">
    <property type="entry name" value="MeTrfrase_put"/>
</dbReference>
<dbReference type="GO" id="GO:0102559">
    <property type="term" value="F:peptide chain release factor N(5)-glutamine methyltransferase activity"/>
    <property type="evidence" value="ECO:0007669"/>
    <property type="project" value="UniProtKB-EC"/>
</dbReference>
<dbReference type="AlphaFoldDB" id="A0A177YDB2"/>
<dbReference type="Pfam" id="PF05175">
    <property type="entry name" value="MTS"/>
    <property type="match status" value="1"/>
</dbReference>
<dbReference type="EMBL" id="LVHI01000019">
    <property type="protein sequence ID" value="OAK53536.1"/>
    <property type="molecule type" value="Genomic_DNA"/>
</dbReference>
<dbReference type="EC" id="2.1.1.297" evidence="1"/>
<sequence>MDSHQAITRTLRAAGCVYAEDEAALLLQAFTGDRLLEMVSRRVEGTPLEQILGWAEFRGLRIVVEPGVFVPRRRTELLVEEALALRPTTVVDMCCGSGAVGAALEHELGHLDLHATDIDPVAVRCARRNIGAGHVYQSDLYSALPQHLRGYVDVIVANAPYVPTDAIASMPAEARDHEPRVALDGGLDGLDWHRRIADDARQWLTDRGHLLIETSVGQAKGTVQIMRGAGFDARIAHSDELDGTVVVGEVRTA</sequence>
<evidence type="ECO:0000256" key="3">
    <source>
        <dbReference type="ARBA" id="ARBA00022679"/>
    </source>
</evidence>
<feature type="domain" description="Methyltransferase small" evidence="6">
    <location>
        <begin position="61"/>
        <end position="163"/>
    </location>
</feature>
<gene>
    <name evidence="7" type="ORF">A3K89_23485</name>
</gene>
<dbReference type="GO" id="GO:0032259">
    <property type="term" value="P:methylation"/>
    <property type="evidence" value="ECO:0007669"/>
    <property type="project" value="UniProtKB-KW"/>
</dbReference>
<name>A0A177YDB2_9NOCA</name>
<dbReference type="PANTHER" id="PTHR18895:SF74">
    <property type="entry name" value="MTRF1L RELEASE FACTOR GLUTAMINE METHYLTRANSFERASE"/>
    <property type="match status" value="1"/>
</dbReference>
<keyword evidence="8" id="KW-1185">Reference proteome</keyword>
<protein>
    <recommendedName>
        <fullName evidence="1">peptide chain release factor N(5)-glutamine methyltransferase</fullName>
        <ecNumber evidence="1">2.1.1.297</ecNumber>
    </recommendedName>
</protein>
<evidence type="ECO:0000313" key="7">
    <source>
        <dbReference type="EMBL" id="OAK53536.1"/>
    </source>
</evidence>
<evidence type="ECO:0000259" key="6">
    <source>
        <dbReference type="Pfam" id="PF05175"/>
    </source>
</evidence>
<organism evidence="7 8">
    <name type="scientific">Rhodococcoides kyotonense</name>
    <dbReference type="NCBI Taxonomy" id="398843"/>
    <lineage>
        <taxon>Bacteria</taxon>
        <taxon>Bacillati</taxon>
        <taxon>Actinomycetota</taxon>
        <taxon>Actinomycetes</taxon>
        <taxon>Mycobacteriales</taxon>
        <taxon>Nocardiaceae</taxon>
        <taxon>Rhodococcoides</taxon>
    </lineage>
</organism>
<keyword evidence="2 7" id="KW-0489">Methyltransferase</keyword>
<dbReference type="InterPro" id="IPR007848">
    <property type="entry name" value="Small_mtfrase_dom"/>
</dbReference>
<evidence type="ECO:0000256" key="2">
    <source>
        <dbReference type="ARBA" id="ARBA00022603"/>
    </source>
</evidence>
<dbReference type="Gene3D" id="1.10.8.10">
    <property type="entry name" value="DNA helicase RuvA subunit, C-terminal domain"/>
    <property type="match status" value="1"/>
</dbReference>
<comment type="caution">
    <text evidence="7">The sequence shown here is derived from an EMBL/GenBank/DDBJ whole genome shotgun (WGS) entry which is preliminary data.</text>
</comment>
<accession>A0A177YDB2</accession>
<dbReference type="Gene3D" id="3.40.50.150">
    <property type="entry name" value="Vaccinia Virus protein VP39"/>
    <property type="match status" value="1"/>
</dbReference>
<dbReference type="Proteomes" id="UP000077519">
    <property type="component" value="Unassembled WGS sequence"/>
</dbReference>
<dbReference type="InterPro" id="IPR004556">
    <property type="entry name" value="HemK-like"/>
</dbReference>
<dbReference type="CDD" id="cd02440">
    <property type="entry name" value="AdoMet_MTases"/>
    <property type="match status" value="1"/>
</dbReference>
<reference evidence="7 8" key="1">
    <citation type="submission" date="2016-03" db="EMBL/GenBank/DDBJ databases">
        <title>Genome sequence of Rhodococcus kyotonensis KB10.</title>
        <authorList>
            <person name="Jeong H."/>
            <person name="Hong C.E."/>
            <person name="Jo S.H."/>
            <person name="Park J.M."/>
        </authorList>
    </citation>
    <scope>NUCLEOTIDE SEQUENCE [LARGE SCALE GENOMIC DNA]</scope>
    <source>
        <strain evidence="7 8">KB10</strain>
    </source>
</reference>
<evidence type="ECO:0000256" key="1">
    <source>
        <dbReference type="ARBA" id="ARBA00012771"/>
    </source>
</evidence>
<dbReference type="NCBIfam" id="TIGR03704">
    <property type="entry name" value="PrmC_rel_meth"/>
    <property type="match status" value="1"/>
</dbReference>